<comment type="caution">
    <text evidence="1">The sequence shown here is derived from an EMBL/GenBank/DDBJ whole genome shotgun (WGS) entry which is preliminary data.</text>
</comment>
<name>A0A4R5VYJ5_9BURK</name>
<gene>
    <name evidence="1" type="ORF">E2I14_15235</name>
</gene>
<accession>A0A4R5VYJ5</accession>
<protein>
    <submittedName>
        <fullName evidence="1">Uncharacterized protein</fullName>
    </submittedName>
</protein>
<organism evidence="1 2">
    <name type="scientific">Sapientia aquatica</name>
    <dbReference type="NCBI Taxonomy" id="1549640"/>
    <lineage>
        <taxon>Bacteria</taxon>
        <taxon>Pseudomonadati</taxon>
        <taxon>Pseudomonadota</taxon>
        <taxon>Betaproteobacteria</taxon>
        <taxon>Burkholderiales</taxon>
        <taxon>Oxalobacteraceae</taxon>
        <taxon>Sapientia</taxon>
    </lineage>
</organism>
<dbReference type="RefSeq" id="WP_133330061.1">
    <property type="nucleotide sequence ID" value="NZ_SMYL01000009.1"/>
</dbReference>
<proteinExistence type="predicted"/>
<evidence type="ECO:0000313" key="2">
    <source>
        <dbReference type="Proteomes" id="UP000294829"/>
    </source>
</evidence>
<dbReference type="Proteomes" id="UP000294829">
    <property type="component" value="Unassembled WGS sequence"/>
</dbReference>
<evidence type="ECO:0000313" key="1">
    <source>
        <dbReference type="EMBL" id="TDK63552.1"/>
    </source>
</evidence>
<keyword evidence="2" id="KW-1185">Reference proteome</keyword>
<dbReference type="EMBL" id="SMYL01000009">
    <property type="protein sequence ID" value="TDK63552.1"/>
    <property type="molecule type" value="Genomic_DNA"/>
</dbReference>
<sequence>MAKATIKSITDIFAKVSELDIKDFDGTSVGVKLKMVGTDSKQYRDAEKKMLPFAGKKITDLSSDDIEKIAALKKEMAISFIVGWDNEEVMGAPYSPEFAQQLFSREEASFILGQVEEFAQERANFFRPNKK</sequence>
<reference evidence="1 2" key="1">
    <citation type="submission" date="2019-03" db="EMBL/GenBank/DDBJ databases">
        <title>Sapientia aquatica gen. nov., sp. nov., isolated from a crater lake.</title>
        <authorList>
            <person name="Felfoldi T."/>
            <person name="Szabo A."/>
            <person name="Toth E."/>
            <person name="Schumann P."/>
            <person name="Keki Z."/>
            <person name="Marialigeti K."/>
            <person name="Mathe I."/>
        </authorList>
    </citation>
    <scope>NUCLEOTIDE SEQUENCE [LARGE SCALE GENOMIC DNA]</scope>
    <source>
        <strain evidence="1 2">SA-152</strain>
    </source>
</reference>
<dbReference type="AlphaFoldDB" id="A0A4R5VYJ5"/>